<keyword evidence="1" id="KW-1133">Transmembrane helix</keyword>
<evidence type="ECO:0000313" key="2">
    <source>
        <dbReference type="EMBL" id="WAR05553.1"/>
    </source>
</evidence>
<feature type="transmembrane region" description="Helical" evidence="1">
    <location>
        <begin position="680"/>
        <end position="708"/>
    </location>
</feature>
<feature type="transmembrane region" description="Helical" evidence="1">
    <location>
        <begin position="648"/>
        <end position="668"/>
    </location>
</feature>
<keyword evidence="1" id="KW-0812">Transmembrane</keyword>
<proteinExistence type="predicted"/>
<keyword evidence="3" id="KW-1185">Reference proteome</keyword>
<organism evidence="2 3">
    <name type="scientific">Mya arenaria</name>
    <name type="common">Soft-shell clam</name>
    <dbReference type="NCBI Taxonomy" id="6604"/>
    <lineage>
        <taxon>Eukaryota</taxon>
        <taxon>Metazoa</taxon>
        <taxon>Spiralia</taxon>
        <taxon>Lophotrochozoa</taxon>
        <taxon>Mollusca</taxon>
        <taxon>Bivalvia</taxon>
        <taxon>Autobranchia</taxon>
        <taxon>Heteroconchia</taxon>
        <taxon>Euheterodonta</taxon>
        <taxon>Imparidentia</taxon>
        <taxon>Neoheterodontei</taxon>
        <taxon>Myida</taxon>
        <taxon>Myoidea</taxon>
        <taxon>Myidae</taxon>
        <taxon>Mya</taxon>
    </lineage>
</organism>
<evidence type="ECO:0000313" key="3">
    <source>
        <dbReference type="Proteomes" id="UP001164746"/>
    </source>
</evidence>
<keyword evidence="1" id="KW-0472">Membrane</keyword>
<gene>
    <name evidence="2" type="ORF">MAR_020922</name>
</gene>
<dbReference type="Proteomes" id="UP001164746">
    <property type="component" value="Chromosome 5"/>
</dbReference>
<protein>
    <submittedName>
        <fullName evidence="2">Uncharacterized protein</fullName>
    </submittedName>
</protein>
<reference evidence="2" key="1">
    <citation type="submission" date="2022-11" db="EMBL/GenBank/DDBJ databases">
        <title>Centuries of genome instability and evolution in soft-shell clam transmissible cancer (bioRxiv).</title>
        <authorList>
            <person name="Hart S.F.M."/>
            <person name="Yonemitsu M.A."/>
            <person name="Giersch R.M."/>
            <person name="Beal B.F."/>
            <person name="Arriagada G."/>
            <person name="Davis B.W."/>
            <person name="Ostrander E.A."/>
            <person name="Goff S.P."/>
            <person name="Metzger M.J."/>
        </authorList>
    </citation>
    <scope>NUCLEOTIDE SEQUENCE</scope>
    <source>
        <strain evidence="2">MELC-2E11</strain>
        <tissue evidence="2">Siphon/mantle</tissue>
    </source>
</reference>
<dbReference type="EMBL" id="CP111016">
    <property type="protein sequence ID" value="WAR05553.1"/>
    <property type="molecule type" value="Genomic_DNA"/>
</dbReference>
<sequence length="718" mass="81965">MATSGQSVSKLQGKDLLEEWQFRQKVWARQLVQQIFNVVKQIREKVVHEELSFTEVKNSVNEVCSRMVQRLATAVTVQMRCTVDLNEAHLSALVFFLAAETITFIICSVHNVLSATDVAALADLVLLSHSTMLALEHAADTIVYLVNNPRQRYLLSCLKVTRSCEAVYLAFLETAFALSVHFNQMSWRSLKVLVVKEFLCLLDRESQIDMLEFLNCHIREQSEETLVLKRLCAFGENEAQSEVWEQLHDHRSVFADMLIKQQVLRVLHKRMSRLTKRKKRFDVKHDLLPKEPKSRLQIMVEKRKGVLPEVHEGGGPQVHFAEGQETLTQEQLKEKSADIGRQVEGFRALHHRLSMKWKQEGLRPDIEGGRLLAQSALVPSVVVCSGDTQPPPGKYKFDTVLKLKRVEALMCQFYEVTVQDMAKIMLLSIETDFDMAKISPESPVLGCVIENIIIKVDTMSHVLQEDVFDIMTMAVNQELLRNTLDLDHAHMSSISIMKKSQSIMNWSGMNLENITSSEMIHIQEELAAEGQAVEVAKVLDYFSDKPGPQTNVNNSSIQQAWLPLKEYVQFILGEEVIHSQVTQLNYLERCKETLDFLQKQHLANVVDSYFMLEEGDDSHTLLKAGLYQLEHDCMGEDRKPLPGFVKSLSIFVMLFVMLFSVIYVSVAVGQLSTVDLQEYLCYYAMAVGIYGFGLETVRGVLVSLYVSWLYERLWKRHS</sequence>
<accession>A0ABY7E685</accession>
<evidence type="ECO:0000256" key="1">
    <source>
        <dbReference type="SAM" id="Phobius"/>
    </source>
</evidence>
<name>A0ABY7E685_MYAAR</name>